<name>A0AA38VNR5_9PEZI</name>
<accession>A0AA38VNR5</accession>
<dbReference type="EMBL" id="JANBVO010000020">
    <property type="protein sequence ID" value="KAJ9143083.1"/>
    <property type="molecule type" value="Genomic_DNA"/>
</dbReference>
<feature type="transmembrane region" description="Helical" evidence="6">
    <location>
        <begin position="197"/>
        <end position="220"/>
    </location>
</feature>
<evidence type="ECO:0000256" key="2">
    <source>
        <dbReference type="ARBA" id="ARBA00022692"/>
    </source>
</evidence>
<dbReference type="SUPFAM" id="SSF103473">
    <property type="entry name" value="MFS general substrate transporter"/>
    <property type="match status" value="1"/>
</dbReference>
<feature type="transmembrane region" description="Helical" evidence="6">
    <location>
        <begin position="481"/>
        <end position="502"/>
    </location>
</feature>
<feature type="transmembrane region" description="Helical" evidence="6">
    <location>
        <begin position="109"/>
        <end position="126"/>
    </location>
</feature>
<keyword evidence="3 6" id="KW-1133">Transmembrane helix</keyword>
<feature type="region of interest" description="Disordered" evidence="5">
    <location>
        <begin position="1"/>
        <end position="20"/>
    </location>
</feature>
<comment type="caution">
    <text evidence="8">The sequence shown here is derived from an EMBL/GenBank/DDBJ whole genome shotgun (WGS) entry which is preliminary data.</text>
</comment>
<proteinExistence type="predicted"/>
<dbReference type="Proteomes" id="UP001174694">
    <property type="component" value="Unassembled WGS sequence"/>
</dbReference>
<evidence type="ECO:0000313" key="9">
    <source>
        <dbReference type="Proteomes" id="UP001174694"/>
    </source>
</evidence>
<feature type="transmembrane region" description="Helical" evidence="6">
    <location>
        <begin position="163"/>
        <end position="185"/>
    </location>
</feature>
<dbReference type="PANTHER" id="PTHR23502:SF60">
    <property type="entry name" value="MAJOR FACILITATOR SUPERFAMILY (MFS) PROFILE DOMAIN-CONTAINING PROTEIN-RELATED"/>
    <property type="match status" value="1"/>
</dbReference>
<evidence type="ECO:0000259" key="7">
    <source>
        <dbReference type="PROSITE" id="PS50850"/>
    </source>
</evidence>
<feature type="transmembrane region" description="Helical" evidence="6">
    <location>
        <begin position="448"/>
        <end position="469"/>
    </location>
</feature>
<evidence type="ECO:0000256" key="5">
    <source>
        <dbReference type="SAM" id="MobiDB-lite"/>
    </source>
</evidence>
<feature type="domain" description="Major facilitator superfamily (MFS) profile" evidence="7">
    <location>
        <begin position="72"/>
        <end position="509"/>
    </location>
</feature>
<evidence type="ECO:0000256" key="1">
    <source>
        <dbReference type="ARBA" id="ARBA00004141"/>
    </source>
</evidence>
<evidence type="ECO:0000256" key="3">
    <source>
        <dbReference type="ARBA" id="ARBA00022989"/>
    </source>
</evidence>
<comment type="subcellular location">
    <subcellularLocation>
        <location evidence="1">Membrane</location>
        <topology evidence="1">Multi-pass membrane protein</topology>
    </subcellularLocation>
</comment>
<evidence type="ECO:0000256" key="4">
    <source>
        <dbReference type="ARBA" id="ARBA00023136"/>
    </source>
</evidence>
<organism evidence="8 9">
    <name type="scientific">Pleurostoma richardsiae</name>
    <dbReference type="NCBI Taxonomy" id="41990"/>
    <lineage>
        <taxon>Eukaryota</taxon>
        <taxon>Fungi</taxon>
        <taxon>Dikarya</taxon>
        <taxon>Ascomycota</taxon>
        <taxon>Pezizomycotina</taxon>
        <taxon>Sordariomycetes</taxon>
        <taxon>Sordariomycetidae</taxon>
        <taxon>Calosphaeriales</taxon>
        <taxon>Pleurostomataceae</taxon>
        <taxon>Pleurostoma</taxon>
    </lineage>
</organism>
<feature type="transmembrane region" description="Helical" evidence="6">
    <location>
        <begin position="138"/>
        <end position="157"/>
    </location>
</feature>
<dbReference type="Pfam" id="PF07690">
    <property type="entry name" value="MFS_1"/>
    <property type="match status" value="1"/>
</dbReference>
<dbReference type="AlphaFoldDB" id="A0AA38VNR5"/>
<dbReference type="PANTHER" id="PTHR23502">
    <property type="entry name" value="MAJOR FACILITATOR SUPERFAMILY"/>
    <property type="match status" value="1"/>
</dbReference>
<keyword evidence="4 6" id="KW-0472">Membrane</keyword>
<protein>
    <submittedName>
        <fullName evidence="8">Efflux pump antibiotic resistance protein</fullName>
    </submittedName>
</protein>
<keyword evidence="2 6" id="KW-0812">Transmembrane</keyword>
<feature type="transmembrane region" description="Helical" evidence="6">
    <location>
        <begin position="302"/>
        <end position="327"/>
    </location>
</feature>
<dbReference type="Gene3D" id="1.20.1250.20">
    <property type="entry name" value="MFS general substrate transporter like domains"/>
    <property type="match status" value="1"/>
</dbReference>
<dbReference type="GO" id="GO:0016020">
    <property type="term" value="C:membrane"/>
    <property type="evidence" value="ECO:0007669"/>
    <property type="project" value="UniProtKB-SubCell"/>
</dbReference>
<feature type="transmembrane region" description="Helical" evidence="6">
    <location>
        <begin position="388"/>
        <end position="408"/>
    </location>
</feature>
<evidence type="ECO:0000313" key="8">
    <source>
        <dbReference type="EMBL" id="KAJ9143083.1"/>
    </source>
</evidence>
<feature type="transmembrane region" description="Helical" evidence="6">
    <location>
        <begin position="347"/>
        <end position="367"/>
    </location>
</feature>
<keyword evidence="9" id="KW-1185">Reference proteome</keyword>
<feature type="transmembrane region" description="Helical" evidence="6">
    <location>
        <begin position="420"/>
        <end position="441"/>
    </location>
</feature>
<dbReference type="PROSITE" id="PS50850">
    <property type="entry name" value="MFS"/>
    <property type="match status" value="1"/>
</dbReference>
<dbReference type="InterPro" id="IPR036259">
    <property type="entry name" value="MFS_trans_sf"/>
</dbReference>
<feature type="transmembrane region" description="Helical" evidence="6">
    <location>
        <begin position="75"/>
        <end position="97"/>
    </location>
</feature>
<reference evidence="8" key="1">
    <citation type="submission" date="2022-07" db="EMBL/GenBank/DDBJ databases">
        <title>Fungi with potential for degradation of polypropylene.</title>
        <authorList>
            <person name="Gostincar C."/>
        </authorList>
    </citation>
    <scope>NUCLEOTIDE SEQUENCE</scope>
    <source>
        <strain evidence="8">EXF-13308</strain>
    </source>
</reference>
<evidence type="ECO:0000256" key="6">
    <source>
        <dbReference type="SAM" id="Phobius"/>
    </source>
</evidence>
<feature type="transmembrane region" description="Helical" evidence="6">
    <location>
        <begin position="226"/>
        <end position="246"/>
    </location>
</feature>
<dbReference type="CDD" id="cd17323">
    <property type="entry name" value="MFS_Tpo1_MDR_like"/>
    <property type="match status" value="1"/>
</dbReference>
<dbReference type="InterPro" id="IPR020846">
    <property type="entry name" value="MFS_dom"/>
</dbReference>
<gene>
    <name evidence="8" type="ORF">NKR23_g6716</name>
</gene>
<dbReference type="InterPro" id="IPR011701">
    <property type="entry name" value="MFS"/>
</dbReference>
<dbReference type="GO" id="GO:0022857">
    <property type="term" value="F:transmembrane transporter activity"/>
    <property type="evidence" value="ECO:0007669"/>
    <property type="project" value="InterPro"/>
</dbReference>
<sequence>MIPSINNESAAGKQNPGPAADTEIADIEMAPMAVPALAEPALKRDDDPFLVAFAPSDPENPLNWPTGRKWAVTDVLSATGFNRIMVSTIMAPALPLISKELDMTTTQSVMAMSIYLLATAFGPLVIGPLSEVYGRQRILHASNLWFLVWNIACGFATTKGLLIAARFLAGFGASAIYSLAGGVLGDVWHPEQRGRSLGIYLLIPVLGAAIGPIIGGFMAGRASWRWMFWATSMFQGVMILVSFTTFRETYAPYILQKKAERRRRETGDPRYQTVLERLHTVQSKSPSILSTIGRALARPIRLLAFHPIIQVTAMISAFNYGVLYIVLSSFADLWTQQYGTSVELSGLHYIACALGEGAGSQLGAPLMDRLYKHMKARSGNEHMPEYRVPLTFAGALIGPLGLFIYGWTAQNHVHWAAVDVGIFIAMFGGQIASMPLSAYVIDAYQEHASSALAASQFLRSLTAFLFPLFAPSMYHALGYGWGNSLLAFASLLLGLPAPLVIWKYGARLRAKAVSSY</sequence>
<dbReference type="FunFam" id="1.20.1250.20:FF:000011">
    <property type="entry name" value="MFS multidrug transporter, putative"/>
    <property type="match status" value="1"/>
</dbReference>